<dbReference type="PROSITE" id="PS51257">
    <property type="entry name" value="PROKAR_LIPOPROTEIN"/>
    <property type="match status" value="1"/>
</dbReference>
<dbReference type="SMART" id="SM00320">
    <property type="entry name" value="WD40"/>
    <property type="match status" value="12"/>
</dbReference>
<dbReference type="PRINTS" id="PR00320">
    <property type="entry name" value="GPROTEINBRPT"/>
</dbReference>
<dbReference type="InterPro" id="IPR011047">
    <property type="entry name" value="Quinoprotein_ADH-like_sf"/>
</dbReference>
<feature type="repeat" description="WD" evidence="3">
    <location>
        <begin position="396"/>
        <end position="437"/>
    </location>
</feature>
<keyword evidence="1 3" id="KW-0853">WD repeat</keyword>
<dbReference type="InterPro" id="IPR011659">
    <property type="entry name" value="WD40"/>
</dbReference>
<dbReference type="Pfam" id="PF07676">
    <property type="entry name" value="PD40"/>
    <property type="match status" value="1"/>
</dbReference>
<feature type="repeat" description="WD" evidence="3">
    <location>
        <begin position="605"/>
        <end position="646"/>
    </location>
</feature>
<dbReference type="SUPFAM" id="SSF50978">
    <property type="entry name" value="WD40 repeat-like"/>
    <property type="match status" value="1"/>
</dbReference>
<gene>
    <name evidence="5" type="ORF">JL102_00945</name>
</gene>
<dbReference type="GO" id="GO:0006508">
    <property type="term" value="P:proteolysis"/>
    <property type="evidence" value="ECO:0007669"/>
    <property type="project" value="InterPro"/>
</dbReference>
<feature type="repeat" description="WD" evidence="3">
    <location>
        <begin position="354"/>
        <end position="395"/>
    </location>
</feature>
<sequence length="1069" mass="119281">MRVYLLLIITFLLGCAYKSMSQQLETVIQRGHYGPIKSVAFTPNGKYLLTGSKDNTIKLWDFESGREIRTYFGHTATVKDIAITSDGLHFVSGSEDGTAKLWEIVSGKIIRTYETPKTQLNKVALSNDDQMLFTGGYSWKGYIWNLQTGDTIRSFRTDADHSMGYGISADFSKNGKYLAIGNDNNTTTIFDVQSGEQMGQNQPKNHSCAGCATKVQYSQDGQLLVMAPNRQPIQIQDLETNEGFSIDTQLPHYEAIDIQFDNSAILILGEDSLKVYEWPQKTLLYAIALEYEKSATDAVFSPDGKQIVIVSDDQSINIYDAFTGQLIKKMGGYLVNQDKGGLDYDPNSRWDYYIKKYTDLKNDFAISPDGKYLAKGKIGNVVRLWDIKSGTLIREFIGHEKAIITLVFTPDGKQLITGSADRTIRIWDVATGKQLTILKGHRDVIFSLNVNQENNQIISGSWDGTAKRWNLNTGELIKSYNFSQASPYKIDFFKSDLYAIVASLDEKLSLYEMDSGTPAREFIGHSDVISSFAVTPDQQNVASVSWDGRLKFWNVATGLQEWRLNFNVPLYSVCYNKNGNQLAVGSNDRVIRIVDPNTKQVTKKLKGHQAAVTNLSFSDDNEYLISSSEDGMIKIWDTESGQEIITYIILNGKDWMVISPKGYFNGTPDAFDKVAFVDGMKSYSASQFFEKYYEPDLLEKVFNKSSKNHLHINEQIKKSPPPKIDILTPHQGETLKSGKASVLIRIIDQGGGIDEIILMNNGKAVPIENQVQKGNTIVVNQEIELVPGKNEISAIAFSQGRVQSDIKKVSIQMEGRLSSTLYLLSIGINKYKNTDLNLNYAVADASGFSDIISHKSKKLFERIEAISLINEEASREKILTTLDLLAKRAKPQDVLFFYYAGHGSMSDSEFYFIPSDNIKLYHKDKLAKDAINAYEIQSKLKSIAALKQVLFIDACQSGSGVEVLAERGSEEEKALAQLARSTGTHVLASAGSEQAAVEFKELGHGIFTYVLLKALNGDADGAPKDGKITVYELKSFLEDQVPEYSRKYKGKMQFPNSFSHGHDFPIVID</sequence>
<dbReference type="PROSITE" id="PS50082">
    <property type="entry name" value="WD_REPEATS_2"/>
    <property type="match status" value="7"/>
</dbReference>
<feature type="repeat" description="WD" evidence="3">
    <location>
        <begin position="438"/>
        <end position="479"/>
    </location>
</feature>
<keyword evidence="2" id="KW-0677">Repeat</keyword>
<dbReference type="InterPro" id="IPR001680">
    <property type="entry name" value="WD40_rpt"/>
</dbReference>
<dbReference type="SUPFAM" id="SSF52129">
    <property type="entry name" value="Caspase-like"/>
    <property type="match status" value="1"/>
</dbReference>
<feature type="domain" description="Peptidase C14 caspase" evidence="4">
    <location>
        <begin position="825"/>
        <end position="1042"/>
    </location>
</feature>
<dbReference type="InterPro" id="IPR036322">
    <property type="entry name" value="WD40_repeat_dom_sf"/>
</dbReference>
<dbReference type="PROSITE" id="PS50294">
    <property type="entry name" value="WD_REPEATS_REGION"/>
    <property type="match status" value="6"/>
</dbReference>
<protein>
    <submittedName>
        <fullName evidence="5">Caspase family protein</fullName>
    </submittedName>
</protein>
<feature type="repeat" description="WD" evidence="3">
    <location>
        <begin position="71"/>
        <end position="112"/>
    </location>
</feature>
<evidence type="ECO:0000256" key="1">
    <source>
        <dbReference type="ARBA" id="ARBA00022574"/>
    </source>
</evidence>
<evidence type="ECO:0000256" key="3">
    <source>
        <dbReference type="PROSITE-ProRule" id="PRU00221"/>
    </source>
</evidence>
<evidence type="ECO:0000313" key="5">
    <source>
        <dbReference type="EMBL" id="MBL3654678.1"/>
    </source>
</evidence>
<feature type="repeat" description="WD" evidence="3">
    <location>
        <begin position="522"/>
        <end position="558"/>
    </location>
</feature>
<comment type="caution">
    <text evidence="5">The sequence shown here is derived from an EMBL/GenBank/DDBJ whole genome shotgun (WGS) entry which is preliminary data.</text>
</comment>
<dbReference type="GO" id="GO:0004197">
    <property type="term" value="F:cysteine-type endopeptidase activity"/>
    <property type="evidence" value="ECO:0007669"/>
    <property type="project" value="InterPro"/>
</dbReference>
<evidence type="ECO:0000259" key="4">
    <source>
        <dbReference type="Pfam" id="PF00656"/>
    </source>
</evidence>
<dbReference type="Gene3D" id="3.40.50.1460">
    <property type="match status" value="1"/>
</dbReference>
<dbReference type="InterPro" id="IPR011600">
    <property type="entry name" value="Pept_C14_caspase"/>
</dbReference>
<evidence type="ECO:0000313" key="6">
    <source>
        <dbReference type="Proteomes" id="UP000659388"/>
    </source>
</evidence>
<dbReference type="Pfam" id="PF00400">
    <property type="entry name" value="WD40"/>
    <property type="match status" value="7"/>
</dbReference>
<dbReference type="PANTHER" id="PTHR44019">
    <property type="entry name" value="WD REPEAT-CONTAINING PROTEIN 55"/>
    <property type="match status" value="1"/>
</dbReference>
<feature type="repeat" description="WD" evidence="3">
    <location>
        <begin position="29"/>
        <end position="70"/>
    </location>
</feature>
<dbReference type="InterPro" id="IPR020472">
    <property type="entry name" value="WD40_PAC1"/>
</dbReference>
<dbReference type="Pfam" id="PF00656">
    <property type="entry name" value="Peptidase_C14"/>
    <property type="match status" value="1"/>
</dbReference>
<reference evidence="5" key="1">
    <citation type="submission" date="2021-01" db="EMBL/GenBank/DDBJ databases">
        <title>Fulvivirga kasyanovii gen. nov., sp nov., a novel member of the phylum Bacteroidetes isolated from seawater in a mussel farm.</title>
        <authorList>
            <person name="Zhao L.-H."/>
            <person name="Wang Z.-J."/>
        </authorList>
    </citation>
    <scope>NUCLEOTIDE SEQUENCE</scope>
    <source>
        <strain evidence="5">2943</strain>
    </source>
</reference>
<dbReference type="AlphaFoldDB" id="A0A937F625"/>
<organism evidence="5 6">
    <name type="scientific">Fulvivirga sediminis</name>
    <dbReference type="NCBI Taxonomy" id="2803949"/>
    <lineage>
        <taxon>Bacteria</taxon>
        <taxon>Pseudomonadati</taxon>
        <taxon>Bacteroidota</taxon>
        <taxon>Cytophagia</taxon>
        <taxon>Cytophagales</taxon>
        <taxon>Fulvivirgaceae</taxon>
        <taxon>Fulvivirga</taxon>
    </lineage>
</organism>
<accession>A0A937F625</accession>
<dbReference type="EMBL" id="JAESIY010000001">
    <property type="protein sequence ID" value="MBL3654678.1"/>
    <property type="molecule type" value="Genomic_DNA"/>
</dbReference>
<dbReference type="InterPro" id="IPR019775">
    <property type="entry name" value="WD40_repeat_CS"/>
</dbReference>
<dbReference type="InterPro" id="IPR029030">
    <property type="entry name" value="Caspase-like_dom_sf"/>
</dbReference>
<dbReference type="Gene3D" id="2.130.10.10">
    <property type="entry name" value="YVTN repeat-like/Quinoprotein amine dehydrogenase"/>
    <property type="match status" value="4"/>
</dbReference>
<proteinExistence type="predicted"/>
<dbReference type="InterPro" id="IPR015943">
    <property type="entry name" value="WD40/YVTN_repeat-like_dom_sf"/>
</dbReference>
<dbReference type="InterPro" id="IPR050505">
    <property type="entry name" value="WDR55/POC1"/>
</dbReference>
<dbReference type="PROSITE" id="PS00678">
    <property type="entry name" value="WD_REPEATS_1"/>
    <property type="match status" value="4"/>
</dbReference>
<dbReference type="SUPFAM" id="SSF50998">
    <property type="entry name" value="Quinoprotein alcohol dehydrogenase-like"/>
    <property type="match status" value="1"/>
</dbReference>
<dbReference type="CDD" id="cd00200">
    <property type="entry name" value="WD40"/>
    <property type="match status" value="2"/>
</dbReference>
<keyword evidence="6" id="KW-1185">Reference proteome</keyword>
<dbReference type="Proteomes" id="UP000659388">
    <property type="component" value="Unassembled WGS sequence"/>
</dbReference>
<dbReference type="RefSeq" id="WP_202241713.1">
    <property type="nucleotide sequence ID" value="NZ_JAESIY010000001.1"/>
</dbReference>
<dbReference type="PANTHER" id="PTHR44019:SF8">
    <property type="entry name" value="POC1 CENTRIOLAR PROTEIN HOMOLOG"/>
    <property type="match status" value="1"/>
</dbReference>
<name>A0A937F625_9BACT</name>
<evidence type="ECO:0000256" key="2">
    <source>
        <dbReference type="ARBA" id="ARBA00022737"/>
    </source>
</evidence>